<protein>
    <recommendedName>
        <fullName evidence="3">Restriction endonuclease</fullName>
    </recommendedName>
</protein>
<name>A0ABP4HED9_9ACTN</name>
<evidence type="ECO:0008006" key="3">
    <source>
        <dbReference type="Google" id="ProtNLM"/>
    </source>
</evidence>
<keyword evidence="2" id="KW-1185">Reference proteome</keyword>
<dbReference type="Proteomes" id="UP001500037">
    <property type="component" value="Unassembled WGS sequence"/>
</dbReference>
<evidence type="ECO:0000313" key="1">
    <source>
        <dbReference type="EMBL" id="GAA1261939.1"/>
    </source>
</evidence>
<sequence>MAMTVDAVLLESPTMRARVCERVEVLERVRALTLLPDGVHVTSDGVARYFEVGEQTIHSLVYDHRAELAANGYSVISGSRLSSFKEVSGIHSRARSLALFTRRTVLNVAMLLRDSETARQVRCHLLDAEEVARRAAVDNRSAPPVDNRPVPPEGSVDAAVVRAAEGVLREAISTSVVRLLNVLHEEVGTNSRKLDAVLDRVDRLERVVLDDGEKAVARRRLRLLQALDEGADEEVIGDLL</sequence>
<evidence type="ECO:0000313" key="2">
    <source>
        <dbReference type="Proteomes" id="UP001500037"/>
    </source>
</evidence>
<comment type="caution">
    <text evidence="1">The sequence shown here is derived from an EMBL/GenBank/DDBJ whole genome shotgun (WGS) entry which is preliminary data.</text>
</comment>
<accession>A0ABP4HED9</accession>
<gene>
    <name evidence="1" type="ORF">GCM10009665_59530</name>
</gene>
<proteinExistence type="predicted"/>
<dbReference type="EMBL" id="BAAALF010000148">
    <property type="protein sequence ID" value="GAA1261939.1"/>
    <property type="molecule type" value="Genomic_DNA"/>
</dbReference>
<reference evidence="2" key="1">
    <citation type="journal article" date="2019" name="Int. J. Syst. Evol. Microbiol.">
        <title>The Global Catalogue of Microorganisms (GCM) 10K type strain sequencing project: providing services to taxonomists for standard genome sequencing and annotation.</title>
        <authorList>
            <consortium name="The Broad Institute Genomics Platform"/>
            <consortium name="The Broad Institute Genome Sequencing Center for Infectious Disease"/>
            <person name="Wu L."/>
            <person name="Ma J."/>
        </authorList>
    </citation>
    <scope>NUCLEOTIDE SEQUENCE [LARGE SCALE GENOMIC DNA]</scope>
    <source>
        <strain evidence="2">JCM 13004</strain>
    </source>
</reference>
<organism evidence="1 2">
    <name type="scientific">Kitasatospora nipponensis</name>
    <dbReference type="NCBI Taxonomy" id="258049"/>
    <lineage>
        <taxon>Bacteria</taxon>
        <taxon>Bacillati</taxon>
        <taxon>Actinomycetota</taxon>
        <taxon>Actinomycetes</taxon>
        <taxon>Kitasatosporales</taxon>
        <taxon>Streptomycetaceae</taxon>
        <taxon>Kitasatospora</taxon>
    </lineage>
</organism>